<keyword evidence="5" id="KW-0843">Virulence</keyword>
<feature type="domain" description="Teneurin-like YD-shell" evidence="7">
    <location>
        <begin position="1232"/>
        <end position="1865"/>
    </location>
</feature>
<dbReference type="NCBIfam" id="TIGR01643">
    <property type="entry name" value="YD_repeat_2x"/>
    <property type="match status" value="2"/>
</dbReference>
<dbReference type="EMBL" id="JAODOP010000004">
    <property type="protein sequence ID" value="MEF3834343.1"/>
    <property type="molecule type" value="Genomic_DNA"/>
</dbReference>
<evidence type="ECO:0000256" key="4">
    <source>
        <dbReference type="ARBA" id="ARBA00022737"/>
    </source>
</evidence>
<comment type="caution">
    <text evidence="8">The sequence shown here is derived from an EMBL/GenBank/DDBJ whole genome shotgun (WGS) entry which is preliminary data.</text>
</comment>
<dbReference type="NCBIfam" id="NF045639">
    <property type="entry name" value="GCX_COOH"/>
    <property type="match status" value="1"/>
</dbReference>
<dbReference type="Pfam" id="PF13517">
    <property type="entry name" value="FG-GAP_3"/>
    <property type="match status" value="1"/>
</dbReference>
<dbReference type="InterPro" id="IPR022385">
    <property type="entry name" value="Rhs_assc_core"/>
</dbReference>
<name>A0ABU7XUY8_9FLAO</name>
<dbReference type="InterPro" id="IPR055015">
    <property type="entry name" value="GCX_COOH"/>
</dbReference>
<accession>A0ABU7XUY8</accession>
<keyword evidence="4" id="KW-0677">Repeat</keyword>
<protein>
    <submittedName>
        <fullName evidence="8">FG-GAP-like repeat-containing protein</fullName>
    </submittedName>
</protein>
<proteinExistence type="predicted"/>
<dbReference type="Pfam" id="PF25023">
    <property type="entry name" value="TEN_YD-shell"/>
    <property type="match status" value="1"/>
</dbReference>
<dbReference type="InterPro" id="IPR013517">
    <property type="entry name" value="FG-GAP"/>
</dbReference>
<dbReference type="InterPro" id="IPR031325">
    <property type="entry name" value="RHS_repeat"/>
</dbReference>
<keyword evidence="3 6" id="KW-0732">Signal</keyword>
<dbReference type="Proteomes" id="UP001337305">
    <property type="component" value="Unassembled WGS sequence"/>
</dbReference>
<evidence type="ECO:0000256" key="1">
    <source>
        <dbReference type="ARBA" id="ARBA00004613"/>
    </source>
</evidence>
<evidence type="ECO:0000313" key="9">
    <source>
        <dbReference type="Proteomes" id="UP001337305"/>
    </source>
</evidence>
<dbReference type="NCBIfam" id="TIGR03696">
    <property type="entry name" value="Rhs_assc_core"/>
    <property type="match status" value="1"/>
</dbReference>
<keyword evidence="2" id="KW-0964">Secreted</keyword>
<dbReference type="InterPro" id="IPR006530">
    <property type="entry name" value="YD"/>
</dbReference>
<reference evidence="8 9" key="1">
    <citation type="submission" date="2022-09" db="EMBL/GenBank/DDBJ databases">
        <title>Genome sequencing of Flavivirga sp. MEBiC05379.</title>
        <authorList>
            <person name="Oh H.-M."/>
            <person name="Kwon K.K."/>
            <person name="Park M.J."/>
            <person name="Yang S.-H."/>
        </authorList>
    </citation>
    <scope>NUCLEOTIDE SEQUENCE [LARGE SCALE GENOMIC DNA]</scope>
    <source>
        <strain evidence="8 9">MEBiC05379</strain>
    </source>
</reference>
<evidence type="ECO:0000256" key="3">
    <source>
        <dbReference type="ARBA" id="ARBA00022729"/>
    </source>
</evidence>
<dbReference type="Pfam" id="PF03534">
    <property type="entry name" value="SpvB"/>
    <property type="match status" value="1"/>
</dbReference>
<dbReference type="PANTHER" id="PTHR32305">
    <property type="match status" value="1"/>
</dbReference>
<dbReference type="InterPro" id="IPR056823">
    <property type="entry name" value="TEN-like_YD-shell"/>
</dbReference>
<evidence type="ECO:0000259" key="7">
    <source>
        <dbReference type="Pfam" id="PF25023"/>
    </source>
</evidence>
<organism evidence="8 9">
    <name type="scientific">Flavivirga spongiicola</name>
    <dbReference type="NCBI Taxonomy" id="421621"/>
    <lineage>
        <taxon>Bacteria</taxon>
        <taxon>Pseudomonadati</taxon>
        <taxon>Bacteroidota</taxon>
        <taxon>Flavobacteriia</taxon>
        <taxon>Flavobacteriales</taxon>
        <taxon>Flavobacteriaceae</taxon>
        <taxon>Flavivirga</taxon>
    </lineage>
</organism>
<evidence type="ECO:0000256" key="5">
    <source>
        <dbReference type="ARBA" id="ARBA00023026"/>
    </source>
</evidence>
<dbReference type="Gene3D" id="2.180.10.10">
    <property type="entry name" value="RHS repeat-associated core"/>
    <property type="match status" value="3"/>
</dbReference>
<sequence length="2187" mass="242456">MKNYKIIVLGALLLNISNITSQNIALQNSSVQFHESTSNDNLNSFTSSNLSTTTNSTVGLSTSGGTTVSASGAAVYQVPFTLPSGIKGSSPSIGLAYSSQSSDGIAGWGWNITGLSSITRVPTTLYHDGFIDPVDFDSNDRYALDGQRLILKSGTYGADGSVYQTENYSNIKVVAHGTSSYGANYGPSYFIVYNSDGSRFWYGNGNNSLSKLEWAISKRQDTQNNNVNYSYENSLGILLIKNITYGAQEGQSAPNDIQFFYKDRKRNDYSFVADFGFKNGNILDRIEIKSNGQLYRKYDLVYDYSSLDYERLSSITEQNSAYEALAPVKFAYDSTVDDLDKIDQPFSLYNDISAQDDNMINGDFDGDGKMDIVTYKKIRNTDEDKKIRLFKEIYENNAVGSKKWIGTYDGLFTSTLLDVNNKVMTQQGLVARKGDKFEFYDIKYGVTLKYTKQWNAPRYAKKSDDPQVLNITTPVNGGSKTESGFEVTASNIISNSASVDYKGADHLTLKEGFHAKPGVDFTGRTNPDNEGDMVPLNYLSGDFNGDGITDVIAISKPYSYKRNCHMEYDHWLDQYIEECDDYNYNYSDAYFINLDRRATSNFSKELGRLNIPVGNNDRLIPADFDGDGKTDILHFTGGKVYVYKLTKDLTLGLIEEKSDTGIDLDYPILPGDYNGDGKSDFAIATANGSSIWKFFISTGKNYTVFSKDIQVVYSDFSGGGSNYIYEDRPWPFSVVGDESIFEYYYIPVDFNNDGKTDIVYHKTITPRHFDTHSHQALGIVANFGMTSNSDINFRFTNYVEANNDGITKYGIPVYTDISSRRKGSEYAFICGKKIQAYDIKKDHRSDVCLIGNENNGIVTTMKYAKLDGNSSIYSAGSSQTYPFVDIANGGSLKVVEEVTQNASLLERKQRFRYYGAVANLEGLGFIGFTKFSRTNWEGTNVGTLWTTTENDPLKRNAPIKQWTISGANPSENEPTSFVSKTSYEYTTSLSSSKVFKNHPNKVITTNGLSNVTTTENLTYDSYYNLLSTNSTYSGGSSTTTFTYSNNTAAIDASYHAGRPTKKVISKTLGGDTFSTEEQYAYANNLVSEIKKKGNGTPWLTETFVYDNFGNITQKTLSGDGKQRTEKFKYSIDGRFMTEAEDIEGLKTTYVYNSTNGHLVSKTNPFGQTTAYQFDSWNRLIEEEDYIGNAITIGYLGGSTGNLKRTTTNSLGGEEEIYVNRWGWETKTRVRNVNNEWVDLDYEYDIQGRITRQSDPFTGGIRLWTSYYYDEYGRELSRTLPTGRTINLTYNGLTGTADDGVKTVTTTKDALGNIVQVQDPGGTVNYTYYANGANKTTDYGGHVITMNIDGWGRKTQMNDPSAGIYTYEYNIFGELTKETTPDNGETNMVYDDYGKTISKTISGNETNITSSYQYDNTTKLITNISSTDNINSKTFTYTYDYDMSGTHKGRLNFVQETTNHASFKKTFTYDSQGRIQDEAYYSKSLISGDENTVKIKNHFHAQSGGLNKVSDFNAGTILWKISTVNNRGQLTEVNLGNGIVKGKEYDQYGLPVKFKDEKADPNGVIALELDLSFDAQRGNLTSRHNKAFTGSENFSYDNLDRLTQISGAISHTKSYDPLGRITNNSAVGDYAYQTQGRYKLKEIELNATGDTYYADHALQQITYNAFKKPVNILEENKGRVNFEYGPMMNRTVAYYGGLDSNKENLRYKKTYSSIMPIEIVHDSNDSSTKIITYVGGDAYTAPIVHIKDSSLPSGGLGWAYLHRDYLGSILSITDSSANIVEQTHFGAWGKVEQFLGLNGATTFNYESSLLGRGYTGHEHFVSVGLIHMNGRMYDANLGRFLSPDNFVQDPYNTQSFNRFGYVWNNPLKYADPSGEALLPILIGALVGAYIGGTVANAGELNPFNWKWDGDTWKGVIIGAILGAITGESIHALLTGGKAFGIFATKVSVLTPLGTVGLTTNEARGLDFSWTTKAGGSGTIEDAIKFPEKKLEVIIDASGGHFITAEEFKRMEEGFWIDSLLAGSEYTSSFIDENSRGFSGGGYTPYFVGVSVNGAFIGGIGFDIGIVRDGTNNYGLYFNFNGNVGFGGGAGIDYGRFESTDGNTVLLEHLPGRSYSYDFSLSSPLGGYGYNYGGTLKDTSNRRDKFNFNNFGGGRDGYTSGTGNFSLQKPGKLGVSAMWRSTKTWIWDF</sequence>
<gene>
    <name evidence="8" type="ORF">N1F79_14495</name>
</gene>
<feature type="chain" id="PRO_5045805684" evidence="6">
    <location>
        <begin position="22"/>
        <end position="2187"/>
    </location>
</feature>
<keyword evidence="9" id="KW-1185">Reference proteome</keyword>
<dbReference type="SUPFAM" id="SSF69318">
    <property type="entry name" value="Integrin alpha N-terminal domain"/>
    <property type="match status" value="1"/>
</dbReference>
<feature type="signal peptide" evidence="6">
    <location>
        <begin position="1"/>
        <end position="21"/>
    </location>
</feature>
<dbReference type="InterPro" id="IPR050708">
    <property type="entry name" value="T6SS_VgrG/RHS"/>
</dbReference>
<dbReference type="PANTHER" id="PTHR32305:SF15">
    <property type="entry name" value="PROTEIN RHSA-RELATED"/>
    <property type="match status" value="1"/>
</dbReference>
<dbReference type="Pfam" id="PF05593">
    <property type="entry name" value="RHS_repeat"/>
    <property type="match status" value="1"/>
</dbReference>
<evidence type="ECO:0000256" key="6">
    <source>
        <dbReference type="SAM" id="SignalP"/>
    </source>
</evidence>
<evidence type="ECO:0000256" key="2">
    <source>
        <dbReference type="ARBA" id="ARBA00022525"/>
    </source>
</evidence>
<dbReference type="RefSeq" id="WP_303306673.1">
    <property type="nucleotide sequence ID" value="NZ_JAODOP010000004.1"/>
</dbReference>
<evidence type="ECO:0000313" key="8">
    <source>
        <dbReference type="EMBL" id="MEF3834343.1"/>
    </source>
</evidence>
<dbReference type="InterPro" id="IPR003284">
    <property type="entry name" value="Sal_SpvB"/>
</dbReference>
<comment type="subcellular location">
    <subcellularLocation>
        <location evidence="1">Secreted</location>
    </subcellularLocation>
</comment>
<dbReference type="InterPro" id="IPR028994">
    <property type="entry name" value="Integrin_alpha_N"/>
</dbReference>